<name>A0A4R6PQG6_9GAMM</name>
<keyword evidence="1" id="KW-1133">Transmembrane helix</keyword>
<organism evidence="2 3">
    <name type="scientific">Idiomarina aquatica</name>
    <dbReference type="NCBI Taxonomy" id="1327752"/>
    <lineage>
        <taxon>Bacteria</taxon>
        <taxon>Pseudomonadati</taxon>
        <taxon>Pseudomonadota</taxon>
        <taxon>Gammaproteobacteria</taxon>
        <taxon>Alteromonadales</taxon>
        <taxon>Idiomarinaceae</taxon>
        <taxon>Idiomarina</taxon>
    </lineage>
</organism>
<keyword evidence="3" id="KW-1185">Reference proteome</keyword>
<evidence type="ECO:0000313" key="3">
    <source>
        <dbReference type="Proteomes" id="UP000295531"/>
    </source>
</evidence>
<sequence>MRRRVAARGFTLIELLISLVILSSLVTLAGFAYTTYLDRWQENLGDFDSTLHDVRSRMLVNQALQSVYPFIVTSGENGAVAPFFFGEKNLVEGVVGTGIFNNANAGIFKLELKGDTLTYFERSTADVLLEQAQQEFTYDRQLRLISDVSEITYRYYGWPSYDDKLEFLSGNGSDSRRWFDRYLSSETGLLPEKIELNIRINESSPTRLIYNVANGADVIMGRYFNDEDEASGF</sequence>
<reference evidence="2 3" key="1">
    <citation type="submission" date="2019-03" db="EMBL/GenBank/DDBJ databases">
        <title>Freshwater and sediment microbial communities from various areas in North America, analyzing microbe dynamics in response to fracking.</title>
        <authorList>
            <person name="Lamendella R."/>
        </authorList>
    </citation>
    <scope>NUCLEOTIDE SEQUENCE [LARGE SCALE GENOMIC DNA]</scope>
    <source>
        <strain evidence="2 3">18_TX</strain>
    </source>
</reference>
<dbReference type="NCBIfam" id="TIGR02532">
    <property type="entry name" value="IV_pilin_GFxxxE"/>
    <property type="match status" value="1"/>
</dbReference>
<dbReference type="EMBL" id="SNXI01000002">
    <property type="protein sequence ID" value="TDP40234.1"/>
    <property type="molecule type" value="Genomic_DNA"/>
</dbReference>
<keyword evidence="1" id="KW-0472">Membrane</keyword>
<dbReference type="Proteomes" id="UP000295531">
    <property type="component" value="Unassembled WGS sequence"/>
</dbReference>
<comment type="caution">
    <text evidence="2">The sequence shown here is derived from an EMBL/GenBank/DDBJ whole genome shotgun (WGS) entry which is preliminary data.</text>
</comment>
<dbReference type="AlphaFoldDB" id="A0A4R6PQG6"/>
<proteinExistence type="predicted"/>
<dbReference type="InterPro" id="IPR045584">
    <property type="entry name" value="Pilin-like"/>
</dbReference>
<dbReference type="SUPFAM" id="SSF54523">
    <property type="entry name" value="Pili subunits"/>
    <property type="match status" value="1"/>
</dbReference>
<gene>
    <name evidence="2" type="ORF">DEU29_102134</name>
</gene>
<keyword evidence="1" id="KW-0812">Transmembrane</keyword>
<feature type="transmembrane region" description="Helical" evidence="1">
    <location>
        <begin position="12"/>
        <end position="33"/>
    </location>
</feature>
<accession>A0A4R6PQG6</accession>
<evidence type="ECO:0000313" key="2">
    <source>
        <dbReference type="EMBL" id="TDP40234.1"/>
    </source>
</evidence>
<dbReference type="InterPro" id="IPR012902">
    <property type="entry name" value="N_methyl_site"/>
</dbReference>
<protein>
    <submittedName>
        <fullName evidence="2">Prepilin-type N-terminal cleavage/methylation domain-containing protein</fullName>
    </submittedName>
</protein>
<dbReference type="Pfam" id="PF07963">
    <property type="entry name" value="N_methyl"/>
    <property type="match status" value="1"/>
</dbReference>
<dbReference type="RefSeq" id="WP_166635864.1">
    <property type="nucleotide sequence ID" value="NZ_SNXI01000002.1"/>
</dbReference>
<evidence type="ECO:0000256" key="1">
    <source>
        <dbReference type="SAM" id="Phobius"/>
    </source>
</evidence>
<dbReference type="PROSITE" id="PS00409">
    <property type="entry name" value="PROKAR_NTER_METHYL"/>
    <property type="match status" value="1"/>
</dbReference>